<dbReference type="GO" id="GO:0003924">
    <property type="term" value="F:GTPase activity"/>
    <property type="evidence" value="ECO:0007669"/>
    <property type="project" value="InterPro"/>
</dbReference>
<dbReference type="GO" id="GO:0005525">
    <property type="term" value="F:GTP binding"/>
    <property type="evidence" value="ECO:0007669"/>
    <property type="project" value="UniProtKB-KW"/>
</dbReference>
<dbReference type="InterPro" id="IPR027417">
    <property type="entry name" value="P-loop_NTPase"/>
</dbReference>
<evidence type="ECO:0008006" key="9">
    <source>
        <dbReference type="Google" id="ProtNLM"/>
    </source>
</evidence>
<dbReference type="PANTHER" id="PTHR11566">
    <property type="entry name" value="DYNAMIN"/>
    <property type="match status" value="1"/>
</dbReference>
<dbReference type="Pfam" id="PF01031">
    <property type="entry name" value="Dynamin_M"/>
    <property type="match status" value="1"/>
</dbReference>
<evidence type="ECO:0000256" key="1">
    <source>
        <dbReference type="ARBA" id="ARBA00022741"/>
    </source>
</evidence>
<dbReference type="InterPro" id="IPR019762">
    <property type="entry name" value="Dynamin_GTPase_CS"/>
</dbReference>
<dbReference type="Proteomes" id="UP001374535">
    <property type="component" value="Chromosome 3"/>
</dbReference>
<dbReference type="PRINTS" id="PR00195">
    <property type="entry name" value="DYNAMIN"/>
</dbReference>
<keyword evidence="2 4" id="KW-0342">GTP-binding</keyword>
<keyword evidence="1 4" id="KW-0547">Nucleotide-binding</keyword>
<dbReference type="GO" id="GO:0005874">
    <property type="term" value="C:microtubule"/>
    <property type="evidence" value="ECO:0007669"/>
    <property type="project" value="TreeGrafter"/>
</dbReference>
<dbReference type="InterPro" id="IPR001401">
    <property type="entry name" value="Dynamin_GTPase"/>
</dbReference>
<dbReference type="SMART" id="SM00053">
    <property type="entry name" value="DYNc"/>
    <property type="match status" value="1"/>
</dbReference>
<dbReference type="PROSITE" id="PS00410">
    <property type="entry name" value="G_DYNAMIN_1"/>
    <property type="match status" value="1"/>
</dbReference>
<dbReference type="InterPro" id="IPR030381">
    <property type="entry name" value="G_DYNAMIN_dom"/>
</dbReference>
<comment type="similarity">
    <text evidence="4">Belongs to the TRAFAC class dynamin-like GTPase superfamily. Dynamin/Fzo/YdjA family.</text>
</comment>
<feature type="domain" description="GED" evidence="5">
    <location>
        <begin position="640"/>
        <end position="732"/>
    </location>
</feature>
<dbReference type="InterPro" id="IPR000375">
    <property type="entry name" value="Dynamin_stalk"/>
</dbReference>
<dbReference type="PANTHER" id="PTHR11566:SF60">
    <property type="entry name" value="PHRAGMOPLASTIN DRP1B"/>
    <property type="match status" value="1"/>
</dbReference>
<evidence type="ECO:0000256" key="3">
    <source>
        <dbReference type="ARBA" id="ARBA00023175"/>
    </source>
</evidence>
<dbReference type="GO" id="GO:0016020">
    <property type="term" value="C:membrane"/>
    <property type="evidence" value="ECO:0007669"/>
    <property type="project" value="TreeGrafter"/>
</dbReference>
<keyword evidence="8" id="KW-1185">Reference proteome</keyword>
<dbReference type="AlphaFoldDB" id="A0AAQ3NWZ8"/>
<dbReference type="InterPro" id="IPR020850">
    <property type="entry name" value="GED_dom"/>
</dbReference>
<name>A0AAQ3NWZ8_VIGMU</name>
<dbReference type="Pfam" id="PF02212">
    <property type="entry name" value="GED"/>
    <property type="match status" value="1"/>
</dbReference>
<evidence type="ECO:0000256" key="4">
    <source>
        <dbReference type="RuleBase" id="RU003932"/>
    </source>
</evidence>
<dbReference type="InterPro" id="IPR022812">
    <property type="entry name" value="Dynamin"/>
</dbReference>
<dbReference type="CDD" id="cd08771">
    <property type="entry name" value="DLP_1"/>
    <property type="match status" value="1"/>
</dbReference>
<proteinExistence type="inferred from homology"/>
<protein>
    <recommendedName>
        <fullName evidence="9">Dynamin-related protein 5A</fullName>
    </recommendedName>
</protein>
<dbReference type="SMART" id="SM00302">
    <property type="entry name" value="GED"/>
    <property type="match status" value="1"/>
</dbReference>
<feature type="domain" description="Dynamin-type G" evidence="6">
    <location>
        <begin position="31"/>
        <end position="133"/>
    </location>
</feature>
<evidence type="ECO:0000313" key="7">
    <source>
        <dbReference type="EMBL" id="WVZ17143.1"/>
    </source>
</evidence>
<organism evidence="7 8">
    <name type="scientific">Vigna mungo</name>
    <name type="common">Black gram</name>
    <name type="synonym">Phaseolus mungo</name>
    <dbReference type="NCBI Taxonomy" id="3915"/>
    <lineage>
        <taxon>Eukaryota</taxon>
        <taxon>Viridiplantae</taxon>
        <taxon>Streptophyta</taxon>
        <taxon>Embryophyta</taxon>
        <taxon>Tracheophyta</taxon>
        <taxon>Spermatophyta</taxon>
        <taxon>Magnoliopsida</taxon>
        <taxon>eudicotyledons</taxon>
        <taxon>Gunneridae</taxon>
        <taxon>Pentapetalae</taxon>
        <taxon>rosids</taxon>
        <taxon>fabids</taxon>
        <taxon>Fabales</taxon>
        <taxon>Fabaceae</taxon>
        <taxon>Papilionoideae</taxon>
        <taxon>50 kb inversion clade</taxon>
        <taxon>NPAAA clade</taxon>
        <taxon>indigoferoid/millettioid clade</taxon>
        <taxon>Phaseoleae</taxon>
        <taxon>Vigna</taxon>
    </lineage>
</organism>
<dbReference type="InterPro" id="IPR045063">
    <property type="entry name" value="Dynamin_N"/>
</dbReference>
<evidence type="ECO:0000256" key="2">
    <source>
        <dbReference type="ARBA" id="ARBA00023134"/>
    </source>
</evidence>
<dbReference type="Pfam" id="PF00350">
    <property type="entry name" value="Dynamin_N"/>
    <property type="match status" value="2"/>
</dbReference>
<dbReference type="PROSITE" id="PS51718">
    <property type="entry name" value="G_DYNAMIN_2"/>
    <property type="match status" value="1"/>
</dbReference>
<evidence type="ECO:0000259" key="5">
    <source>
        <dbReference type="PROSITE" id="PS51388"/>
    </source>
</evidence>
<reference evidence="7 8" key="1">
    <citation type="journal article" date="2023" name="Life. Sci Alliance">
        <title>Evolutionary insights into 3D genome organization and epigenetic landscape of Vigna mungo.</title>
        <authorList>
            <person name="Junaid A."/>
            <person name="Singh B."/>
            <person name="Bhatia S."/>
        </authorList>
    </citation>
    <scope>NUCLEOTIDE SEQUENCE [LARGE SCALE GENOMIC DNA]</scope>
    <source>
        <strain evidence="7">Urdbean</strain>
    </source>
</reference>
<dbReference type="GO" id="GO:0008017">
    <property type="term" value="F:microtubule binding"/>
    <property type="evidence" value="ECO:0007669"/>
    <property type="project" value="TreeGrafter"/>
</dbReference>
<evidence type="ECO:0000259" key="6">
    <source>
        <dbReference type="PROSITE" id="PS51718"/>
    </source>
</evidence>
<sequence length="732" mass="82243">MENLIQLVNKIQRACTALGDHGEESAMPTLWDALPSIAVVGGQSSGKSSVLESIVGKDFLPRGSGIVTRRPLVLQLHKIDEGREYAEFMHLPRKKFTDFAAVRQEIADETDRETGRNKGISSVPIHLSIYSPHGEIQILAEIFIHSEDLMKNCATRLSLEEDDQEHGAGCAGLSRRWEAVLAGLCHQTNSSRTPMTGVQWAVSAQELISCIEFVRLTVVNLTLVDLPGLTKVAVEGQPDSIVQDIENMVRAFIEKPNCIILAISPANQDLATSDAIKISREVDPKAEAESKNDVQNKNPDGEFNFVETKLTDRDFMKIFSRNIFGERTFGVLTKIDLMDKGTDASEILEGKAYKLNFPWIGVVNRSQADINKQVDMIAARKRENEYFATTPEYRHLASRMGSVHLGKVLSKHLETVIKSRIPGLQSLINKTIIELETELNRIGKPIAADTGGKLYMIMEICRTFDQIFKDHLDGIRPGGEKIYQVFDNQFPASLKRLQFDKHLSMDNVRKLITEADGYQPHLIAPEQGYRRLIESCLVLVRGPAEAAVDAVHGILKDLIHKSMSETMELKQYPTLKVELGSAAVDSLERMREESKRATLLLVDMEYGYLTVEFFRKLPQDAEKGGNPSHSLFDRYNDAYLRRIATTVLSYVNMVCGTLRNTIPKSVVYCQVREAKRSLLDHFFTELGKREGKQLASLLNEDPAIMQRRTSLAKRLELYRSAQSEIEAVAWER</sequence>
<evidence type="ECO:0000313" key="8">
    <source>
        <dbReference type="Proteomes" id="UP001374535"/>
    </source>
</evidence>
<dbReference type="FunFam" id="1.20.120.1240:FF:000010">
    <property type="entry name" value="Dynamin-related protein 5A"/>
    <property type="match status" value="1"/>
</dbReference>
<dbReference type="PROSITE" id="PS51388">
    <property type="entry name" value="GED"/>
    <property type="match status" value="1"/>
</dbReference>
<accession>A0AAQ3NWZ8</accession>
<dbReference type="GO" id="GO:0005737">
    <property type="term" value="C:cytoplasm"/>
    <property type="evidence" value="ECO:0007669"/>
    <property type="project" value="TreeGrafter"/>
</dbReference>
<dbReference type="Gene3D" id="3.40.50.300">
    <property type="entry name" value="P-loop containing nucleotide triphosphate hydrolases"/>
    <property type="match status" value="2"/>
</dbReference>
<dbReference type="EMBL" id="CP144698">
    <property type="protein sequence ID" value="WVZ17143.1"/>
    <property type="molecule type" value="Genomic_DNA"/>
</dbReference>
<gene>
    <name evidence="7" type="ORF">V8G54_010125</name>
</gene>
<keyword evidence="3" id="KW-0505">Motor protein</keyword>
<dbReference type="Gene3D" id="1.20.120.1240">
    <property type="entry name" value="Dynamin, middle domain"/>
    <property type="match status" value="1"/>
</dbReference>
<dbReference type="SUPFAM" id="SSF52540">
    <property type="entry name" value="P-loop containing nucleoside triphosphate hydrolases"/>
    <property type="match status" value="2"/>
</dbReference>
<dbReference type="InterPro" id="IPR003130">
    <property type="entry name" value="GED"/>
</dbReference>